<proteinExistence type="predicted"/>
<dbReference type="Proteomes" id="UP000007882">
    <property type="component" value="Chromosome"/>
</dbReference>
<feature type="domain" description="HTH marR-type" evidence="1">
    <location>
        <begin position="1"/>
        <end position="143"/>
    </location>
</feature>
<dbReference type="eggNOG" id="COG1846">
    <property type="taxonomic scope" value="Bacteria"/>
</dbReference>
<dbReference type="InterPro" id="IPR039422">
    <property type="entry name" value="MarR/SlyA-like"/>
</dbReference>
<evidence type="ECO:0000259" key="1">
    <source>
        <dbReference type="PROSITE" id="PS50995"/>
    </source>
</evidence>
<dbReference type="InterPro" id="IPR036388">
    <property type="entry name" value="WH-like_DNA-bd_sf"/>
</dbReference>
<dbReference type="PRINTS" id="PR00598">
    <property type="entry name" value="HTHMARR"/>
</dbReference>
<accession>I0H4F5</accession>
<dbReference type="GO" id="GO:0003700">
    <property type="term" value="F:DNA-binding transcription factor activity"/>
    <property type="evidence" value="ECO:0007669"/>
    <property type="project" value="InterPro"/>
</dbReference>
<dbReference type="SMART" id="SM00347">
    <property type="entry name" value="HTH_MARR"/>
    <property type="match status" value="1"/>
</dbReference>
<dbReference type="InterPro" id="IPR000835">
    <property type="entry name" value="HTH_MarR-typ"/>
</dbReference>
<gene>
    <name evidence="2" type="ordered locus">AMIS_26720</name>
</gene>
<dbReference type="SUPFAM" id="SSF46785">
    <property type="entry name" value="Winged helix' DNA-binding domain"/>
    <property type="match status" value="1"/>
</dbReference>
<dbReference type="PANTHER" id="PTHR33164:SF43">
    <property type="entry name" value="HTH-TYPE TRANSCRIPTIONAL REPRESSOR YETL"/>
    <property type="match status" value="1"/>
</dbReference>
<dbReference type="HOGENOM" id="CLU_083287_4_2_11"/>
<dbReference type="STRING" id="512565.AMIS_26720"/>
<name>I0H4F5_ACTM4</name>
<dbReference type="Pfam" id="PF12802">
    <property type="entry name" value="MarR_2"/>
    <property type="match status" value="1"/>
</dbReference>
<dbReference type="KEGG" id="ams:AMIS_26720"/>
<dbReference type="AlphaFoldDB" id="I0H4F5"/>
<protein>
    <submittedName>
        <fullName evidence="2">Putative MarR-family transcriptional regulator</fullName>
    </submittedName>
</protein>
<dbReference type="PROSITE" id="PS50995">
    <property type="entry name" value="HTH_MARR_2"/>
    <property type="match status" value="1"/>
</dbReference>
<dbReference type="InterPro" id="IPR036390">
    <property type="entry name" value="WH_DNA-bd_sf"/>
</dbReference>
<reference evidence="2 3" key="1">
    <citation type="submission" date="2012-02" db="EMBL/GenBank/DDBJ databases">
        <title>Complete genome sequence of Actinoplanes missouriensis 431 (= NBRC 102363).</title>
        <authorList>
            <person name="Ohnishi Y."/>
            <person name="Ishikawa J."/>
            <person name="Sekine M."/>
            <person name="Hosoyama A."/>
            <person name="Harada T."/>
            <person name="Narita H."/>
            <person name="Hata T."/>
            <person name="Konno Y."/>
            <person name="Tutikane K."/>
            <person name="Fujita N."/>
            <person name="Horinouchi S."/>
            <person name="Hayakawa M."/>
        </authorList>
    </citation>
    <scope>NUCLEOTIDE SEQUENCE [LARGE SCALE GENOMIC DNA]</scope>
    <source>
        <strain evidence="3">ATCC 14538 / DSM 43046 / CBS 188.64 / JCM 3121 / NBRC 102363 / NCIMB 12654 / NRRL B-3342 / UNCC 431</strain>
    </source>
</reference>
<dbReference type="Gene3D" id="1.10.10.10">
    <property type="entry name" value="Winged helix-like DNA-binding domain superfamily/Winged helix DNA-binding domain"/>
    <property type="match status" value="1"/>
</dbReference>
<sequence>MAVMIWPDRLARLDAFVAWHAAQRAHRLLCDHLDTTGLRMQHYRVLAGMLELGECTQAELSRALELDAGNLVLLLGELEQREAVTRTPDPAHRRRNLVRPTDLGRQMFSEMDKAVNQANDLFLAPLDEAERAQFRSMLTRLVGDAG</sequence>
<dbReference type="PANTHER" id="PTHR33164">
    <property type="entry name" value="TRANSCRIPTIONAL REGULATOR, MARR FAMILY"/>
    <property type="match status" value="1"/>
</dbReference>
<dbReference type="PATRIC" id="fig|512565.3.peg.2671"/>
<dbReference type="GO" id="GO:0006950">
    <property type="term" value="P:response to stress"/>
    <property type="evidence" value="ECO:0007669"/>
    <property type="project" value="TreeGrafter"/>
</dbReference>
<dbReference type="EMBL" id="AP012319">
    <property type="protein sequence ID" value="BAL87892.1"/>
    <property type="molecule type" value="Genomic_DNA"/>
</dbReference>
<evidence type="ECO:0000313" key="2">
    <source>
        <dbReference type="EMBL" id="BAL87892.1"/>
    </source>
</evidence>
<keyword evidence="3" id="KW-1185">Reference proteome</keyword>
<organism evidence="2 3">
    <name type="scientific">Actinoplanes missouriensis (strain ATCC 14538 / DSM 43046 / CBS 188.64 / JCM 3121 / NBRC 102363 / NCIMB 12654 / NRRL B-3342 / UNCC 431)</name>
    <dbReference type="NCBI Taxonomy" id="512565"/>
    <lineage>
        <taxon>Bacteria</taxon>
        <taxon>Bacillati</taxon>
        <taxon>Actinomycetota</taxon>
        <taxon>Actinomycetes</taxon>
        <taxon>Micromonosporales</taxon>
        <taxon>Micromonosporaceae</taxon>
        <taxon>Actinoplanes</taxon>
    </lineage>
</organism>
<evidence type="ECO:0000313" key="3">
    <source>
        <dbReference type="Proteomes" id="UP000007882"/>
    </source>
</evidence>